<comment type="caution">
    <text evidence="2">The sequence shown here is derived from an EMBL/GenBank/DDBJ whole genome shotgun (WGS) entry which is preliminary data.</text>
</comment>
<feature type="region of interest" description="Disordered" evidence="1">
    <location>
        <begin position="230"/>
        <end position="271"/>
    </location>
</feature>
<feature type="compositionally biased region" description="Basic and acidic residues" evidence="1">
    <location>
        <begin position="250"/>
        <end position="259"/>
    </location>
</feature>
<evidence type="ECO:0000313" key="3">
    <source>
        <dbReference type="Proteomes" id="UP000289152"/>
    </source>
</evidence>
<gene>
    <name evidence="2" type="ORF">M231_05695</name>
</gene>
<feature type="compositionally biased region" description="Basic and acidic residues" evidence="1">
    <location>
        <begin position="230"/>
        <end position="242"/>
    </location>
</feature>
<dbReference type="VEuPathDB" id="FungiDB:TREMEDRAFT_62132"/>
<feature type="compositionally biased region" description="Basic residues" evidence="1">
    <location>
        <begin position="262"/>
        <end position="271"/>
    </location>
</feature>
<dbReference type="InParanoid" id="A0A4Q1BHF4"/>
<name>A0A4Q1BHF4_TREME</name>
<reference evidence="2 3" key="1">
    <citation type="submission" date="2016-06" db="EMBL/GenBank/DDBJ databases">
        <title>Evolution of pathogenesis and genome organization in the Tremellales.</title>
        <authorList>
            <person name="Cuomo C."/>
            <person name="Litvintseva A."/>
            <person name="Heitman J."/>
            <person name="Chen Y."/>
            <person name="Sun S."/>
            <person name="Springer D."/>
            <person name="Dromer F."/>
            <person name="Young S."/>
            <person name="Zeng Q."/>
            <person name="Chapman S."/>
            <person name="Gujja S."/>
            <person name="Saif S."/>
            <person name="Birren B."/>
        </authorList>
    </citation>
    <scope>NUCLEOTIDE SEQUENCE [LARGE SCALE GENOMIC DNA]</scope>
    <source>
        <strain evidence="2 3">ATCC 28783</strain>
    </source>
</reference>
<keyword evidence="3" id="KW-1185">Reference proteome</keyword>
<protein>
    <submittedName>
        <fullName evidence="2">Uncharacterized protein</fullName>
    </submittedName>
</protein>
<dbReference type="Proteomes" id="UP000289152">
    <property type="component" value="Unassembled WGS sequence"/>
</dbReference>
<organism evidence="2 3">
    <name type="scientific">Tremella mesenterica</name>
    <name type="common">Jelly fungus</name>
    <dbReference type="NCBI Taxonomy" id="5217"/>
    <lineage>
        <taxon>Eukaryota</taxon>
        <taxon>Fungi</taxon>
        <taxon>Dikarya</taxon>
        <taxon>Basidiomycota</taxon>
        <taxon>Agaricomycotina</taxon>
        <taxon>Tremellomycetes</taxon>
        <taxon>Tremellales</taxon>
        <taxon>Tremellaceae</taxon>
        <taxon>Tremella</taxon>
    </lineage>
</organism>
<dbReference type="EMBL" id="SDIL01000079">
    <property type="protein sequence ID" value="RXK37036.1"/>
    <property type="molecule type" value="Genomic_DNA"/>
</dbReference>
<proteinExistence type="predicted"/>
<sequence length="271" mass="30411">MSKKWVIASPKITEALLNADEERVVGVTSNLGWDADETSIVLFTQWYLGLPEEMKTSERAVMGAACTELLKWTRKEMGMVTETRLKTVKDGTGFDIVAIAKNFRHPMKPHTLRLLSDVTTSEVTITLQSRFNNDEHIQNKQFDSIVVSFLPLDESKIKLAIAYQQDRSHSKHNLNTSIHYLSTLAPDVTIEAVRKILIRVNAKSSMPLPNAGLPLIVQDRRAQNLKETLKGPHSVHANDTKVNHSTKINESTKADEVSQVRHGSKGLKQHQ</sequence>
<evidence type="ECO:0000256" key="1">
    <source>
        <dbReference type="SAM" id="MobiDB-lite"/>
    </source>
</evidence>
<dbReference type="AlphaFoldDB" id="A0A4Q1BHF4"/>
<accession>A0A4Q1BHF4</accession>
<evidence type="ECO:0000313" key="2">
    <source>
        <dbReference type="EMBL" id="RXK37036.1"/>
    </source>
</evidence>